<feature type="signal peptide" evidence="1">
    <location>
        <begin position="1"/>
        <end position="20"/>
    </location>
</feature>
<comment type="caution">
    <text evidence="2">The sequence shown here is derived from an EMBL/GenBank/DDBJ whole genome shotgun (WGS) entry which is preliminary data.</text>
</comment>
<reference evidence="2" key="1">
    <citation type="journal article" date="2023" name="G3 (Bethesda)">
        <title>A reference genome for the long-term kleptoplast-retaining sea slug Elysia crispata morphotype clarki.</title>
        <authorList>
            <person name="Eastman K.E."/>
            <person name="Pendleton A.L."/>
            <person name="Shaikh M.A."/>
            <person name="Suttiyut T."/>
            <person name="Ogas R."/>
            <person name="Tomko P."/>
            <person name="Gavelis G."/>
            <person name="Widhalm J.R."/>
            <person name="Wisecaver J.H."/>
        </authorList>
    </citation>
    <scope>NUCLEOTIDE SEQUENCE</scope>
    <source>
        <strain evidence="2">ECLA1</strain>
    </source>
</reference>
<feature type="chain" id="PRO_5042164368" evidence="1">
    <location>
        <begin position="21"/>
        <end position="156"/>
    </location>
</feature>
<evidence type="ECO:0000256" key="1">
    <source>
        <dbReference type="SAM" id="SignalP"/>
    </source>
</evidence>
<evidence type="ECO:0000313" key="2">
    <source>
        <dbReference type="EMBL" id="KAK3696113.1"/>
    </source>
</evidence>
<keyword evidence="3" id="KW-1185">Reference proteome</keyword>
<protein>
    <submittedName>
        <fullName evidence="2">Uncharacterized protein</fullName>
    </submittedName>
</protein>
<organism evidence="2 3">
    <name type="scientific">Elysia crispata</name>
    <name type="common">lettuce slug</name>
    <dbReference type="NCBI Taxonomy" id="231223"/>
    <lineage>
        <taxon>Eukaryota</taxon>
        <taxon>Metazoa</taxon>
        <taxon>Spiralia</taxon>
        <taxon>Lophotrochozoa</taxon>
        <taxon>Mollusca</taxon>
        <taxon>Gastropoda</taxon>
        <taxon>Heterobranchia</taxon>
        <taxon>Euthyneura</taxon>
        <taxon>Panpulmonata</taxon>
        <taxon>Sacoglossa</taxon>
        <taxon>Placobranchoidea</taxon>
        <taxon>Plakobranchidae</taxon>
        <taxon>Elysia</taxon>
    </lineage>
</organism>
<dbReference type="Proteomes" id="UP001283361">
    <property type="component" value="Unassembled WGS sequence"/>
</dbReference>
<accession>A0AAE0XLZ0</accession>
<gene>
    <name evidence="2" type="ORF">RRG08_061888</name>
</gene>
<proteinExistence type="predicted"/>
<dbReference type="EMBL" id="JAWDGP010008055">
    <property type="protein sequence ID" value="KAK3696113.1"/>
    <property type="molecule type" value="Genomic_DNA"/>
</dbReference>
<keyword evidence="1" id="KW-0732">Signal</keyword>
<name>A0AAE0XLZ0_9GAST</name>
<dbReference type="AlphaFoldDB" id="A0AAE0XLZ0"/>
<evidence type="ECO:0000313" key="3">
    <source>
        <dbReference type="Proteomes" id="UP001283361"/>
    </source>
</evidence>
<sequence length="156" mass="16274">MNTFLTFILVAALSVSTSLAQINPFAFAALGGELDARGGSYLMYSQLNRRIAALEFNLKSGAIGGCESGVIGPMSAAQNTAVLQFKGQFLAPPAVSLSTSDLETVNPGLPINYQIRPTHIDRQQATITLTDASGNVAGLHVAYMVCPSNSAIAVRG</sequence>